<gene>
    <name evidence="2" type="ORF">LG651_10960</name>
</gene>
<dbReference type="Proteomes" id="UP001139286">
    <property type="component" value="Unassembled WGS sequence"/>
</dbReference>
<keyword evidence="3" id="KW-1185">Reference proteome</keyword>
<name>A0A9X1I9V4_9FLAO</name>
<proteinExistence type="predicted"/>
<feature type="domain" description="Haem-binding" evidence="1">
    <location>
        <begin position="12"/>
        <end position="147"/>
    </location>
</feature>
<dbReference type="InterPro" id="IPR025992">
    <property type="entry name" value="Haem-bd"/>
</dbReference>
<dbReference type="AlphaFoldDB" id="A0A9X1I9V4"/>
<sequence>MKTMKKIFYLIVIVLIVAQFFQPEKNEGSLASVEPFYNETKPSEEVKTILKTACFDCHSDATNYPWYSKITPVNYWLADHIEDGKKHLNFSNWVSNSVKRKDHKMDELIEEIEEHKMPLESYTLIHKDAKLSESQIEAVTTWAKMVRVSYGIEAFSEH</sequence>
<evidence type="ECO:0000313" key="3">
    <source>
        <dbReference type="Proteomes" id="UP001139286"/>
    </source>
</evidence>
<reference evidence="2" key="1">
    <citation type="submission" date="2021-10" db="EMBL/GenBank/DDBJ databases">
        <title>Tamlana sargassums sp. nov., and Tamlana laminarinivorans sp. nov., two new bacteria isolated from the brown alga.</title>
        <authorList>
            <person name="Li J."/>
        </authorList>
    </citation>
    <scope>NUCLEOTIDE SEQUENCE</scope>
    <source>
        <strain evidence="2">62-3</strain>
    </source>
</reference>
<dbReference type="SMART" id="SM01235">
    <property type="entry name" value="Haem_bd"/>
    <property type="match status" value="1"/>
</dbReference>
<evidence type="ECO:0000259" key="1">
    <source>
        <dbReference type="SMART" id="SM01235"/>
    </source>
</evidence>
<protein>
    <submittedName>
        <fullName evidence="2">Heme-binding domain-containing protein</fullName>
    </submittedName>
</protein>
<dbReference type="Pfam" id="PF14376">
    <property type="entry name" value="Haem_bd"/>
    <property type="match status" value="1"/>
</dbReference>
<organism evidence="2 3">
    <name type="scientific">Neotamlana sargassicola</name>
    <dbReference type="NCBI Taxonomy" id="2883125"/>
    <lineage>
        <taxon>Bacteria</taxon>
        <taxon>Pseudomonadati</taxon>
        <taxon>Bacteroidota</taxon>
        <taxon>Flavobacteriia</taxon>
        <taxon>Flavobacteriales</taxon>
        <taxon>Flavobacteriaceae</taxon>
        <taxon>Neotamlana</taxon>
    </lineage>
</organism>
<evidence type="ECO:0000313" key="2">
    <source>
        <dbReference type="EMBL" id="MCB4808771.1"/>
    </source>
</evidence>
<accession>A0A9X1I9V4</accession>
<comment type="caution">
    <text evidence="2">The sequence shown here is derived from an EMBL/GenBank/DDBJ whole genome shotgun (WGS) entry which is preliminary data.</text>
</comment>
<dbReference type="EMBL" id="JAJAPX010000004">
    <property type="protein sequence ID" value="MCB4808771.1"/>
    <property type="molecule type" value="Genomic_DNA"/>
</dbReference>